<sequence>MPSRTYIRAPVMFNDLFMSKSMGLERARHSMFLRLLYQRLSNLPHPQSESVFQQYPAFSTCSPFSLDLDQVSCPPLRYIEAYARIISMVPPFAIR</sequence>
<reference evidence="1" key="1">
    <citation type="submission" date="2013-03" db="EMBL/GenBank/DDBJ databases">
        <authorList>
            <person name="Aslett M."/>
        </authorList>
    </citation>
    <scope>NUCLEOTIDE SEQUENCE [LARGE SCALE GENOMIC DNA]</scope>
    <source>
        <strain evidence="1">ISE/inbred ISE</strain>
    </source>
</reference>
<accession>W6NJB4</accession>
<dbReference type="EMBL" id="CAVP010059591">
    <property type="protein sequence ID" value="CDL95924.1"/>
    <property type="molecule type" value="Genomic_DNA"/>
</dbReference>
<gene>
    <name evidence="1" type="ORF">HCOI_01654400</name>
</gene>
<reference evidence="1" key="2">
    <citation type="submission" date="2013-05" db="EMBL/GenBank/DDBJ databases">
        <title>The genome and transcriptome of Haemonchus contortus: a key model parasite for drug and vaccine discovery.</title>
        <authorList>
            <person name="Laing R."/>
            <person name="Kikuchi T."/>
            <person name="Martinelli A."/>
            <person name="Tsai I.J."/>
            <person name="Beech R.N."/>
            <person name="Redman E."/>
            <person name="Holroyd N."/>
            <person name="Bartley D.J."/>
            <person name="Beasley H."/>
            <person name="Britton C."/>
            <person name="Curran D."/>
            <person name="Devaney E."/>
            <person name="Gilabert A."/>
            <person name="Jackson F."/>
            <person name="Hunt M."/>
            <person name="Johnston S."/>
            <person name="Kryukov I."/>
            <person name="Li K."/>
            <person name="Morrison A.A."/>
            <person name="Reid A.J."/>
            <person name="Sargison N."/>
            <person name="Saunders G."/>
            <person name="Wasmuth J.D."/>
            <person name="Wolstenholme A."/>
            <person name="Berriman M."/>
            <person name="Gilleard J.S."/>
            <person name="Cotton J.A."/>
        </authorList>
    </citation>
    <scope>NUCLEOTIDE SEQUENCE [LARGE SCALE GENOMIC DNA]</scope>
    <source>
        <strain evidence="1">ISE/inbred ISE</strain>
    </source>
</reference>
<feature type="non-terminal residue" evidence="1">
    <location>
        <position position="95"/>
    </location>
</feature>
<name>W6NJB4_HAECO</name>
<dbReference type="AlphaFoldDB" id="W6NJB4"/>
<evidence type="ECO:0000313" key="1">
    <source>
        <dbReference type="EMBL" id="CDL95924.1"/>
    </source>
</evidence>
<protein>
    <submittedName>
        <fullName evidence="1">Uncharacterized protein</fullName>
    </submittedName>
</protein>
<proteinExistence type="predicted"/>
<comment type="caution">
    <text evidence="1">The sequence shown here is derived from an EMBL/GenBank/DDBJ whole genome shotgun (WGS) entry which is preliminary data.</text>
</comment>
<organism evidence="1">
    <name type="scientific">Haemonchus contortus</name>
    <name type="common">Barber pole worm</name>
    <dbReference type="NCBI Taxonomy" id="6289"/>
    <lineage>
        <taxon>Eukaryota</taxon>
        <taxon>Metazoa</taxon>
        <taxon>Ecdysozoa</taxon>
        <taxon>Nematoda</taxon>
        <taxon>Chromadorea</taxon>
        <taxon>Rhabditida</taxon>
        <taxon>Rhabditina</taxon>
        <taxon>Rhabditomorpha</taxon>
        <taxon>Strongyloidea</taxon>
        <taxon>Trichostrongylidae</taxon>
        <taxon>Haemonchus</taxon>
    </lineage>
</organism>